<evidence type="ECO:0000313" key="1">
    <source>
        <dbReference type="EMBL" id="PKB95711.1"/>
    </source>
</evidence>
<comment type="caution">
    <text evidence="1">The sequence shown here is derived from an EMBL/GenBank/DDBJ whole genome shotgun (WGS) entry which is preliminary data.</text>
</comment>
<reference evidence="1 2" key="2">
    <citation type="submission" date="2017-09" db="EMBL/GenBank/DDBJ databases">
        <title>Extensive intraspecific genome diversity in a model arbuscular mycorrhizal fungus.</title>
        <authorList>
            <person name="Chen E.C."/>
            <person name="Morin E."/>
            <person name="Beaudet D."/>
            <person name="Noel J."/>
            <person name="Ndikumana S."/>
            <person name="Charron P."/>
            <person name="St-Onge C."/>
            <person name="Giorgi J."/>
            <person name="Grigoriev I.V."/>
            <person name="Roux C."/>
            <person name="Martin F.M."/>
            <person name="Corradi N."/>
        </authorList>
    </citation>
    <scope>NUCLEOTIDE SEQUENCE [LARGE SCALE GENOMIC DNA]</scope>
    <source>
        <strain evidence="1 2">A5</strain>
    </source>
</reference>
<gene>
    <name evidence="1" type="ORF">RhiirA5_436186</name>
</gene>
<name>A0A2N0NM95_9GLOM</name>
<accession>A0A2N0NM95</accession>
<protein>
    <submittedName>
        <fullName evidence="1">Uncharacterized protein</fullName>
    </submittedName>
</protein>
<dbReference type="AlphaFoldDB" id="A0A2N0NM95"/>
<dbReference type="EMBL" id="LLXJ01004519">
    <property type="protein sequence ID" value="PKB95711.1"/>
    <property type="molecule type" value="Genomic_DNA"/>
</dbReference>
<dbReference type="Proteomes" id="UP000232722">
    <property type="component" value="Unassembled WGS sequence"/>
</dbReference>
<organism evidence="1 2">
    <name type="scientific">Rhizophagus irregularis</name>
    <dbReference type="NCBI Taxonomy" id="588596"/>
    <lineage>
        <taxon>Eukaryota</taxon>
        <taxon>Fungi</taxon>
        <taxon>Fungi incertae sedis</taxon>
        <taxon>Mucoromycota</taxon>
        <taxon>Glomeromycotina</taxon>
        <taxon>Glomeromycetes</taxon>
        <taxon>Glomerales</taxon>
        <taxon>Glomeraceae</taxon>
        <taxon>Rhizophagus</taxon>
    </lineage>
</organism>
<evidence type="ECO:0000313" key="2">
    <source>
        <dbReference type="Proteomes" id="UP000232722"/>
    </source>
</evidence>
<sequence>MLIRFNYQIGSLQIEIDNNNILKPDNSDDFYKKNDMISIVSLQIDISRLNISKDDQNGKSIGKEKI</sequence>
<proteinExistence type="predicted"/>
<reference evidence="1 2" key="1">
    <citation type="submission" date="2016-04" db="EMBL/GenBank/DDBJ databases">
        <title>Genome analyses suggest a sexual origin of heterokaryosis in a supposedly ancient asexual fungus.</title>
        <authorList>
            <person name="Ropars J."/>
            <person name="Sedzielewska K."/>
            <person name="Noel J."/>
            <person name="Charron P."/>
            <person name="Farinelli L."/>
            <person name="Marton T."/>
            <person name="Kruger M."/>
            <person name="Pelin A."/>
            <person name="Brachmann A."/>
            <person name="Corradi N."/>
        </authorList>
    </citation>
    <scope>NUCLEOTIDE SEQUENCE [LARGE SCALE GENOMIC DNA]</scope>
    <source>
        <strain evidence="1 2">A5</strain>
    </source>
</reference>